<feature type="domain" description="F-box" evidence="1">
    <location>
        <begin position="2"/>
        <end position="48"/>
    </location>
</feature>
<dbReference type="InterPro" id="IPR001810">
    <property type="entry name" value="F-box_dom"/>
</dbReference>
<evidence type="ECO:0000313" key="3">
    <source>
        <dbReference type="Proteomes" id="UP001303889"/>
    </source>
</evidence>
<dbReference type="Gene3D" id="1.20.1280.50">
    <property type="match status" value="1"/>
</dbReference>
<accession>A0AAN6MCC1</accession>
<sequence>MPPGLETLPAELFLRVLEQLTDKHDLSALSLVSKKWHGLVVQALWKSISIQPRSDYSPYRLIIAHLPRDRLQFLQKLHFRPKTEPEKCTHARDDRLPLWENELSEGESEIVDWDSTLDGSVYGLDERFRFLNLADRAVRVLDKLRDGQLSAFSWELGTCIPSQVLGPRGIVPCKHPLLRSLSLTTPQCHAPEAETREIDLSSFVELRSLRWIGPHPAHLRTLSAALGRNSARLQHLELYFDSWREFRNPLRHWTTGIDDELQRLCASRLFGLTAQFPQPILFPAISTLSLTGVPLTAAVAQALGFNTLWSLTIRECPGWREFLVWVVEAGLSVRLKAFEICDRDGQDPDSGL</sequence>
<evidence type="ECO:0000313" key="2">
    <source>
        <dbReference type="EMBL" id="KAK3897539.1"/>
    </source>
</evidence>
<dbReference type="SUPFAM" id="SSF81383">
    <property type="entry name" value="F-box domain"/>
    <property type="match status" value="1"/>
</dbReference>
<dbReference type="Proteomes" id="UP001303889">
    <property type="component" value="Unassembled WGS sequence"/>
</dbReference>
<dbReference type="InterPro" id="IPR036047">
    <property type="entry name" value="F-box-like_dom_sf"/>
</dbReference>
<protein>
    <recommendedName>
        <fullName evidence="1">F-box domain-containing protein</fullName>
    </recommendedName>
</protein>
<feature type="non-terminal residue" evidence="2">
    <location>
        <position position="352"/>
    </location>
</feature>
<evidence type="ECO:0000259" key="1">
    <source>
        <dbReference type="PROSITE" id="PS50181"/>
    </source>
</evidence>
<comment type="caution">
    <text evidence="2">The sequence shown here is derived from an EMBL/GenBank/DDBJ whole genome shotgun (WGS) entry which is preliminary data.</text>
</comment>
<reference evidence="2" key="2">
    <citation type="submission" date="2023-05" db="EMBL/GenBank/DDBJ databases">
        <authorList>
            <consortium name="Lawrence Berkeley National Laboratory"/>
            <person name="Steindorff A."/>
            <person name="Hensen N."/>
            <person name="Bonometti L."/>
            <person name="Westerberg I."/>
            <person name="Brannstrom I.O."/>
            <person name="Guillou S."/>
            <person name="Cros-Aarteil S."/>
            <person name="Calhoun S."/>
            <person name="Haridas S."/>
            <person name="Kuo A."/>
            <person name="Mondo S."/>
            <person name="Pangilinan J."/>
            <person name="Riley R."/>
            <person name="Labutti K."/>
            <person name="Andreopoulos B."/>
            <person name="Lipzen A."/>
            <person name="Chen C."/>
            <person name="Yanf M."/>
            <person name="Daum C."/>
            <person name="Ng V."/>
            <person name="Clum A."/>
            <person name="Ohm R."/>
            <person name="Martin F."/>
            <person name="Silar P."/>
            <person name="Natvig D."/>
            <person name="Lalanne C."/>
            <person name="Gautier V."/>
            <person name="Ament-Velasquez S.L."/>
            <person name="Kruys A."/>
            <person name="Hutchinson M.I."/>
            <person name="Powell A.J."/>
            <person name="Barry K."/>
            <person name="Miller A.N."/>
            <person name="Grigoriev I.V."/>
            <person name="Debuchy R."/>
            <person name="Gladieux P."/>
            <person name="Thoren M.H."/>
            <person name="Johannesson H."/>
        </authorList>
    </citation>
    <scope>NUCLEOTIDE SEQUENCE</scope>
    <source>
        <strain evidence="2">CBS 103.79</strain>
    </source>
</reference>
<dbReference type="AlphaFoldDB" id="A0AAN6MCC1"/>
<dbReference type="EMBL" id="MU856136">
    <property type="protein sequence ID" value="KAK3897539.1"/>
    <property type="molecule type" value="Genomic_DNA"/>
</dbReference>
<keyword evidence="3" id="KW-1185">Reference proteome</keyword>
<name>A0AAN6MCC1_9PEZI</name>
<organism evidence="2 3">
    <name type="scientific">Staphylotrichum tortipilum</name>
    <dbReference type="NCBI Taxonomy" id="2831512"/>
    <lineage>
        <taxon>Eukaryota</taxon>
        <taxon>Fungi</taxon>
        <taxon>Dikarya</taxon>
        <taxon>Ascomycota</taxon>
        <taxon>Pezizomycotina</taxon>
        <taxon>Sordariomycetes</taxon>
        <taxon>Sordariomycetidae</taxon>
        <taxon>Sordariales</taxon>
        <taxon>Chaetomiaceae</taxon>
        <taxon>Staphylotrichum</taxon>
    </lineage>
</organism>
<reference evidence="2" key="1">
    <citation type="journal article" date="2023" name="Mol. Phylogenet. Evol.">
        <title>Genome-scale phylogeny and comparative genomics of the fungal order Sordariales.</title>
        <authorList>
            <person name="Hensen N."/>
            <person name="Bonometti L."/>
            <person name="Westerberg I."/>
            <person name="Brannstrom I.O."/>
            <person name="Guillou S."/>
            <person name="Cros-Aarteil S."/>
            <person name="Calhoun S."/>
            <person name="Haridas S."/>
            <person name="Kuo A."/>
            <person name="Mondo S."/>
            <person name="Pangilinan J."/>
            <person name="Riley R."/>
            <person name="LaButti K."/>
            <person name="Andreopoulos B."/>
            <person name="Lipzen A."/>
            <person name="Chen C."/>
            <person name="Yan M."/>
            <person name="Daum C."/>
            <person name="Ng V."/>
            <person name="Clum A."/>
            <person name="Steindorff A."/>
            <person name="Ohm R.A."/>
            <person name="Martin F."/>
            <person name="Silar P."/>
            <person name="Natvig D.O."/>
            <person name="Lalanne C."/>
            <person name="Gautier V."/>
            <person name="Ament-Velasquez S.L."/>
            <person name="Kruys A."/>
            <person name="Hutchinson M.I."/>
            <person name="Powell A.J."/>
            <person name="Barry K."/>
            <person name="Miller A.N."/>
            <person name="Grigoriev I.V."/>
            <person name="Debuchy R."/>
            <person name="Gladieux P."/>
            <person name="Hiltunen Thoren M."/>
            <person name="Johannesson H."/>
        </authorList>
    </citation>
    <scope>NUCLEOTIDE SEQUENCE</scope>
    <source>
        <strain evidence="2">CBS 103.79</strain>
    </source>
</reference>
<proteinExistence type="predicted"/>
<dbReference type="PROSITE" id="PS50181">
    <property type="entry name" value="FBOX"/>
    <property type="match status" value="1"/>
</dbReference>
<gene>
    <name evidence="2" type="ORF">C8A05DRAFT_19723</name>
</gene>
<dbReference type="Pfam" id="PF12937">
    <property type="entry name" value="F-box-like"/>
    <property type="match status" value="1"/>
</dbReference>